<evidence type="ECO:0000313" key="1">
    <source>
        <dbReference type="EMBL" id="CAH3184378.1"/>
    </source>
</evidence>
<protein>
    <submittedName>
        <fullName evidence="1">Uncharacterized protein</fullName>
    </submittedName>
</protein>
<comment type="caution">
    <text evidence="1">The sequence shown here is derived from an EMBL/GenBank/DDBJ whole genome shotgun (WGS) entry which is preliminary data.</text>
</comment>
<organism evidence="1 2">
    <name type="scientific">Porites lobata</name>
    <dbReference type="NCBI Taxonomy" id="104759"/>
    <lineage>
        <taxon>Eukaryota</taxon>
        <taxon>Metazoa</taxon>
        <taxon>Cnidaria</taxon>
        <taxon>Anthozoa</taxon>
        <taxon>Hexacorallia</taxon>
        <taxon>Scleractinia</taxon>
        <taxon>Fungiina</taxon>
        <taxon>Poritidae</taxon>
        <taxon>Porites</taxon>
    </lineage>
</organism>
<evidence type="ECO:0000313" key="2">
    <source>
        <dbReference type="Proteomes" id="UP001159405"/>
    </source>
</evidence>
<dbReference type="Proteomes" id="UP001159405">
    <property type="component" value="Unassembled WGS sequence"/>
</dbReference>
<sequence>MEVSPHQEFQHSPEFGIPPWIPYSRRRFQQVVINDSQNLDQIDTITFPISGENADRYYQTSYKLMPLVGSPGVAFIGVDKPPGTYTSPNPPFYLGGLCWYLHY</sequence>
<proteinExistence type="predicted"/>
<accession>A0ABN8RYI3</accession>
<reference evidence="1 2" key="1">
    <citation type="submission" date="2022-05" db="EMBL/GenBank/DDBJ databases">
        <authorList>
            <consortium name="Genoscope - CEA"/>
            <person name="William W."/>
        </authorList>
    </citation>
    <scope>NUCLEOTIDE SEQUENCE [LARGE SCALE GENOMIC DNA]</scope>
</reference>
<keyword evidence="2" id="KW-1185">Reference proteome</keyword>
<dbReference type="EMBL" id="CALNXK010000385">
    <property type="protein sequence ID" value="CAH3184378.1"/>
    <property type="molecule type" value="Genomic_DNA"/>
</dbReference>
<gene>
    <name evidence="1" type="ORF">PLOB_00030200</name>
</gene>
<name>A0ABN8RYI3_9CNID</name>